<dbReference type="GO" id="GO:0010499">
    <property type="term" value="P:proteasomal ubiquitin-independent protein catabolic process"/>
    <property type="evidence" value="ECO:0007669"/>
    <property type="project" value="TreeGrafter"/>
</dbReference>
<feature type="domain" description="Proteasome activator Blm10 middle HEAT repeats region" evidence="1">
    <location>
        <begin position="51"/>
        <end position="155"/>
    </location>
</feature>
<dbReference type="PANTHER" id="PTHR32170">
    <property type="entry name" value="PROTEASOME ACTIVATOR COMPLEX SUBUNIT 4"/>
    <property type="match status" value="1"/>
</dbReference>
<evidence type="ECO:0000313" key="2">
    <source>
        <dbReference type="EMBL" id="CAF90543.1"/>
    </source>
</evidence>
<gene>
    <name evidence="2" type="ORF">GSTENG00004872001</name>
</gene>
<dbReference type="InterPro" id="IPR032430">
    <property type="entry name" value="Blm10_mid"/>
</dbReference>
<sequence>GEGPVLCFSAVRRLCPPVPGQVGTHPLVGRRGGWSSCGVDALVPVGVAASLRRCFALIDSSALEQTRDETETDAQAHLDSLLELGLSSTVSTVLTQCSSDIYQVALQKVYGFATCSTFETCVSGRLVADVCRAAAKCHPAEALRLFVPHCCSVISRITHSQYCQRACTCSVCVCVE</sequence>
<feature type="non-terminal residue" evidence="2">
    <location>
        <position position="1"/>
    </location>
</feature>
<comment type="caution">
    <text evidence="2">The sequence shown here is derived from an EMBL/GenBank/DDBJ whole genome shotgun (WGS) entry which is preliminary data.</text>
</comment>
<dbReference type="Pfam" id="PF16507">
    <property type="entry name" value="HEAT_PSME4_mid"/>
    <property type="match status" value="1"/>
</dbReference>
<proteinExistence type="predicted"/>
<dbReference type="EMBL" id="CAAE01007630">
    <property type="protein sequence ID" value="CAF90543.1"/>
    <property type="molecule type" value="Genomic_DNA"/>
</dbReference>
<dbReference type="GO" id="GO:0005634">
    <property type="term" value="C:nucleus"/>
    <property type="evidence" value="ECO:0007669"/>
    <property type="project" value="TreeGrafter"/>
</dbReference>
<dbReference type="PANTHER" id="PTHR32170:SF3">
    <property type="entry name" value="PROTEASOME ACTIVATOR COMPLEX SUBUNIT 4"/>
    <property type="match status" value="1"/>
</dbReference>
<reference evidence="2" key="2">
    <citation type="submission" date="2004-02" db="EMBL/GenBank/DDBJ databases">
        <authorList>
            <consortium name="Genoscope"/>
            <consortium name="Whitehead Institute Centre for Genome Research"/>
        </authorList>
    </citation>
    <scope>NUCLEOTIDE SEQUENCE</scope>
</reference>
<dbReference type="GO" id="GO:0016504">
    <property type="term" value="F:peptidase activator activity"/>
    <property type="evidence" value="ECO:0007669"/>
    <property type="project" value="InterPro"/>
</dbReference>
<reference evidence="2" key="1">
    <citation type="journal article" date="2004" name="Nature">
        <title>Genome duplication in the teleost fish Tetraodon nigroviridis reveals the early vertebrate proto-karyotype.</title>
        <authorList>
            <person name="Jaillon O."/>
            <person name="Aury J.-M."/>
            <person name="Brunet F."/>
            <person name="Petit J.-L."/>
            <person name="Stange-Thomann N."/>
            <person name="Mauceli E."/>
            <person name="Bouneau L."/>
            <person name="Fischer C."/>
            <person name="Ozouf-Costaz C."/>
            <person name="Bernot A."/>
            <person name="Nicaud S."/>
            <person name="Jaffe D."/>
            <person name="Fisher S."/>
            <person name="Lutfalla G."/>
            <person name="Dossat C."/>
            <person name="Segurens B."/>
            <person name="Dasilva C."/>
            <person name="Salanoubat M."/>
            <person name="Levy M."/>
            <person name="Boudet N."/>
            <person name="Castellano S."/>
            <person name="Anthouard V."/>
            <person name="Jubin C."/>
            <person name="Castelli V."/>
            <person name="Katinka M."/>
            <person name="Vacherie B."/>
            <person name="Biemont C."/>
            <person name="Skalli Z."/>
            <person name="Cattolico L."/>
            <person name="Poulain J."/>
            <person name="De Berardinis V."/>
            <person name="Cruaud C."/>
            <person name="Duprat S."/>
            <person name="Brottier P."/>
            <person name="Coutanceau J.-P."/>
            <person name="Gouzy J."/>
            <person name="Parra G."/>
            <person name="Lardier G."/>
            <person name="Chapple C."/>
            <person name="McKernan K.J."/>
            <person name="McEwan P."/>
            <person name="Bosak S."/>
            <person name="Kellis M."/>
            <person name="Volff J.-N."/>
            <person name="Guigo R."/>
            <person name="Zody M.C."/>
            <person name="Mesirov J."/>
            <person name="Lindblad-Toh K."/>
            <person name="Birren B."/>
            <person name="Nusbaum C."/>
            <person name="Kahn D."/>
            <person name="Robinson-Rechavi M."/>
            <person name="Laudet V."/>
            <person name="Schachter V."/>
            <person name="Quetier F."/>
            <person name="Saurin W."/>
            <person name="Scarpelli C."/>
            <person name="Wincker P."/>
            <person name="Lander E.S."/>
            <person name="Weissenbach J."/>
            <person name="Roest Crollius H."/>
        </authorList>
    </citation>
    <scope>NUCLEOTIDE SEQUENCE [LARGE SCALE GENOMIC DNA]</scope>
</reference>
<organism evidence="2">
    <name type="scientific">Tetraodon nigroviridis</name>
    <name type="common">Spotted green pufferfish</name>
    <name type="synonym">Chelonodon nigroviridis</name>
    <dbReference type="NCBI Taxonomy" id="99883"/>
    <lineage>
        <taxon>Eukaryota</taxon>
        <taxon>Metazoa</taxon>
        <taxon>Chordata</taxon>
        <taxon>Craniata</taxon>
        <taxon>Vertebrata</taxon>
        <taxon>Euteleostomi</taxon>
        <taxon>Actinopterygii</taxon>
        <taxon>Neopterygii</taxon>
        <taxon>Teleostei</taxon>
        <taxon>Neoteleostei</taxon>
        <taxon>Acanthomorphata</taxon>
        <taxon>Eupercaria</taxon>
        <taxon>Tetraodontiformes</taxon>
        <taxon>Tetradontoidea</taxon>
        <taxon>Tetraodontidae</taxon>
        <taxon>Tetraodon</taxon>
    </lineage>
</organism>
<dbReference type="KEGG" id="tng:GSTEN00004872G001"/>
<protein>
    <submittedName>
        <fullName evidence="2">(spotted green pufferfish) hypothetical protein</fullName>
    </submittedName>
</protein>
<evidence type="ECO:0000259" key="1">
    <source>
        <dbReference type="Pfam" id="PF16507"/>
    </source>
</evidence>
<dbReference type="GO" id="GO:0005829">
    <property type="term" value="C:cytosol"/>
    <property type="evidence" value="ECO:0007669"/>
    <property type="project" value="TreeGrafter"/>
</dbReference>
<name>Q4T989_TETNG</name>
<dbReference type="GO" id="GO:1990111">
    <property type="term" value="C:spermatoproteasome complex"/>
    <property type="evidence" value="ECO:0007669"/>
    <property type="project" value="TreeGrafter"/>
</dbReference>
<dbReference type="InterPro" id="IPR035309">
    <property type="entry name" value="PSME4"/>
</dbReference>
<accession>Q4T989</accession>
<dbReference type="OrthoDB" id="17907at2759"/>
<dbReference type="GO" id="GO:0070628">
    <property type="term" value="F:proteasome binding"/>
    <property type="evidence" value="ECO:0007669"/>
    <property type="project" value="InterPro"/>
</dbReference>
<dbReference type="AlphaFoldDB" id="Q4T989"/>